<protein>
    <submittedName>
        <fullName evidence="1">Uncharacterized protein</fullName>
    </submittedName>
</protein>
<keyword evidence="2" id="KW-1185">Reference proteome</keyword>
<dbReference type="RefSeq" id="WP_381242778.1">
    <property type="nucleotide sequence ID" value="NZ_JBHSKH010000136.1"/>
</dbReference>
<sequence>MTEPTLEDIAAMRADGSLREYFQFLTGRTATSKPAPVAAAPVEPGYRLAHKGGWPIGTTATGPTPTHGRCTCPLCEQAAVVALPRPHQHAEGEAA</sequence>
<proteinExistence type="predicted"/>
<dbReference type="EMBL" id="JBHTMM010000019">
    <property type="protein sequence ID" value="MFD1307671.1"/>
    <property type="molecule type" value="Genomic_DNA"/>
</dbReference>
<accession>A0ABW3XDU5</accession>
<evidence type="ECO:0000313" key="1">
    <source>
        <dbReference type="EMBL" id="MFD1307671.1"/>
    </source>
</evidence>
<dbReference type="Proteomes" id="UP001597058">
    <property type="component" value="Unassembled WGS sequence"/>
</dbReference>
<organism evidence="1 2">
    <name type="scientific">Streptomyces kaempferi</name>
    <dbReference type="NCBI Taxonomy" id="333725"/>
    <lineage>
        <taxon>Bacteria</taxon>
        <taxon>Bacillati</taxon>
        <taxon>Actinomycetota</taxon>
        <taxon>Actinomycetes</taxon>
        <taxon>Kitasatosporales</taxon>
        <taxon>Streptomycetaceae</taxon>
        <taxon>Streptomyces</taxon>
    </lineage>
</organism>
<reference evidence="2" key="1">
    <citation type="journal article" date="2019" name="Int. J. Syst. Evol. Microbiol.">
        <title>The Global Catalogue of Microorganisms (GCM) 10K type strain sequencing project: providing services to taxonomists for standard genome sequencing and annotation.</title>
        <authorList>
            <consortium name="The Broad Institute Genomics Platform"/>
            <consortium name="The Broad Institute Genome Sequencing Center for Infectious Disease"/>
            <person name="Wu L."/>
            <person name="Ma J."/>
        </authorList>
    </citation>
    <scope>NUCLEOTIDE SEQUENCE [LARGE SCALE GENOMIC DNA]</scope>
    <source>
        <strain evidence="2">CGMCC 4.7020</strain>
    </source>
</reference>
<evidence type="ECO:0000313" key="2">
    <source>
        <dbReference type="Proteomes" id="UP001597058"/>
    </source>
</evidence>
<comment type="caution">
    <text evidence="1">The sequence shown here is derived from an EMBL/GenBank/DDBJ whole genome shotgun (WGS) entry which is preliminary data.</text>
</comment>
<gene>
    <name evidence="1" type="ORF">ACFQ5X_17670</name>
</gene>
<name>A0ABW3XDU5_9ACTN</name>